<name>A0ABR7AL50_9SPHN</name>
<dbReference type="RefSeq" id="WP_187502950.1">
    <property type="nucleotide sequence ID" value="NZ_CP162536.1"/>
</dbReference>
<dbReference type="InterPro" id="IPR035897">
    <property type="entry name" value="Toll_tir_struct_dom_sf"/>
</dbReference>
<comment type="caution">
    <text evidence="3">The sequence shown here is derived from an EMBL/GenBank/DDBJ whole genome shotgun (WGS) entry which is preliminary data.</text>
</comment>
<evidence type="ECO:0000256" key="1">
    <source>
        <dbReference type="SAM" id="MobiDB-lite"/>
    </source>
</evidence>
<dbReference type="Gene3D" id="3.40.50.10140">
    <property type="entry name" value="Toll/interleukin-1 receptor homology (TIR) domain"/>
    <property type="match status" value="1"/>
</dbReference>
<accession>A0ABR7AL50</accession>
<organism evidence="3 4">
    <name type="scientific">Sphingomonas albertensis</name>
    <dbReference type="NCBI Taxonomy" id="2762591"/>
    <lineage>
        <taxon>Bacteria</taxon>
        <taxon>Pseudomonadati</taxon>
        <taxon>Pseudomonadota</taxon>
        <taxon>Alphaproteobacteria</taxon>
        <taxon>Sphingomonadales</taxon>
        <taxon>Sphingomonadaceae</taxon>
        <taxon>Sphingomonas</taxon>
    </lineage>
</organism>
<dbReference type="SUPFAM" id="SSF52200">
    <property type="entry name" value="Toll/Interleukin receptor TIR domain"/>
    <property type="match status" value="1"/>
</dbReference>
<evidence type="ECO:0000313" key="3">
    <source>
        <dbReference type="EMBL" id="MBC3941174.1"/>
    </source>
</evidence>
<feature type="region of interest" description="Disordered" evidence="1">
    <location>
        <begin position="170"/>
        <end position="242"/>
    </location>
</feature>
<dbReference type="EMBL" id="JACONT010000008">
    <property type="protein sequence ID" value="MBC3941174.1"/>
    <property type="molecule type" value="Genomic_DNA"/>
</dbReference>
<dbReference type="Pfam" id="PF13676">
    <property type="entry name" value="TIR_2"/>
    <property type="match status" value="1"/>
</dbReference>
<feature type="compositionally biased region" description="Low complexity" evidence="1">
    <location>
        <begin position="190"/>
        <end position="205"/>
    </location>
</feature>
<dbReference type="SMART" id="SM00255">
    <property type="entry name" value="TIR"/>
    <property type="match status" value="1"/>
</dbReference>
<feature type="domain" description="TIR" evidence="2">
    <location>
        <begin position="16"/>
        <end position="164"/>
    </location>
</feature>
<protein>
    <submittedName>
        <fullName evidence="3">Toll/interleukin-1 receptor domain-containing protein</fullName>
    </submittedName>
</protein>
<feature type="compositionally biased region" description="Low complexity" evidence="1">
    <location>
        <begin position="227"/>
        <end position="242"/>
    </location>
</feature>
<sequence length="242" mass="26654">MKPPAPRRSAKPLEVKSPLVFISYSHRDDDARKTLDKHLIQLKREGVEVWFDGDILPGAEIDPDVRRMLKRADVFVALGSPDYLNSTYCFDTEYGYAIRKAARKQVHVVVALLRACQWRHTRMARYKLLPKDGKPVDQWARRGDAYEDIVEGIRAVVKVVRRDREALATTAAATGKPKRSSSKTVAKTPAVRGSAAAAKKSVAARKVSKDLTVASSKAPRKRSATDAAAKGKPAGAGRAKRP</sequence>
<gene>
    <name evidence="3" type="ORF">H8S47_05670</name>
</gene>
<keyword evidence="3" id="KW-0675">Receptor</keyword>
<dbReference type="Proteomes" id="UP000597613">
    <property type="component" value="Unassembled WGS sequence"/>
</dbReference>
<dbReference type="PROSITE" id="PS50104">
    <property type="entry name" value="TIR"/>
    <property type="match status" value="1"/>
</dbReference>
<proteinExistence type="predicted"/>
<reference evidence="3 4" key="1">
    <citation type="submission" date="2020-08" db="EMBL/GenBank/DDBJ databases">
        <title>Putative novel bacterial strains isolated from necrotic wheat leaf tissues caused by Xanthomonas translucens.</title>
        <authorList>
            <person name="Tambong J.T."/>
        </authorList>
    </citation>
    <scope>NUCLEOTIDE SEQUENCE [LARGE SCALE GENOMIC DNA]</scope>
    <source>
        <strain evidence="4">DOAB 1063</strain>
    </source>
</reference>
<dbReference type="InterPro" id="IPR000157">
    <property type="entry name" value="TIR_dom"/>
</dbReference>
<keyword evidence="4" id="KW-1185">Reference proteome</keyword>
<evidence type="ECO:0000313" key="4">
    <source>
        <dbReference type="Proteomes" id="UP000597613"/>
    </source>
</evidence>
<evidence type="ECO:0000259" key="2">
    <source>
        <dbReference type="PROSITE" id="PS50104"/>
    </source>
</evidence>